<feature type="non-terminal residue" evidence="7">
    <location>
        <position position="1"/>
    </location>
</feature>
<evidence type="ECO:0000256" key="6">
    <source>
        <dbReference type="SAM" id="Phobius"/>
    </source>
</evidence>
<gene>
    <name evidence="7" type="ORF">CR513_03179</name>
</gene>
<evidence type="ECO:0000256" key="4">
    <source>
        <dbReference type="ARBA" id="ARBA00022989"/>
    </source>
</evidence>
<dbReference type="GO" id="GO:0016020">
    <property type="term" value="C:membrane"/>
    <property type="evidence" value="ECO:0007669"/>
    <property type="project" value="UniProtKB-SubCell"/>
</dbReference>
<keyword evidence="5 6" id="KW-0472">Membrane</keyword>
<dbReference type="InterPro" id="IPR039309">
    <property type="entry name" value="BT1"/>
</dbReference>
<proteinExistence type="predicted"/>
<comment type="caution">
    <text evidence="7">The sequence shown here is derived from an EMBL/GenBank/DDBJ whole genome shotgun (WGS) entry which is preliminary data.</text>
</comment>
<dbReference type="STRING" id="157652.A0A371IAQ3"/>
<dbReference type="EMBL" id="QJKJ01000532">
    <property type="protein sequence ID" value="RDY12080.1"/>
    <property type="molecule type" value="Genomic_DNA"/>
</dbReference>
<protein>
    <submittedName>
        <fullName evidence="7">Folate-biopterin transporter 1, chloroplastic</fullName>
    </submittedName>
</protein>
<name>A0A371IAQ3_MUCPR</name>
<dbReference type="Pfam" id="PF03092">
    <property type="entry name" value="BT1"/>
    <property type="match status" value="1"/>
</dbReference>
<evidence type="ECO:0000256" key="1">
    <source>
        <dbReference type="ARBA" id="ARBA00004141"/>
    </source>
</evidence>
<evidence type="ECO:0000256" key="3">
    <source>
        <dbReference type="ARBA" id="ARBA00022692"/>
    </source>
</evidence>
<dbReference type="AlphaFoldDB" id="A0A371IAQ3"/>
<comment type="subcellular location">
    <subcellularLocation>
        <location evidence="1">Membrane</location>
        <topology evidence="1">Multi-pass membrane protein</topology>
    </subcellularLocation>
</comment>
<keyword evidence="3 6" id="KW-0812">Transmembrane</keyword>
<keyword evidence="2" id="KW-0813">Transport</keyword>
<keyword evidence="8" id="KW-1185">Reference proteome</keyword>
<evidence type="ECO:0000313" key="7">
    <source>
        <dbReference type="EMBL" id="RDY12080.1"/>
    </source>
</evidence>
<accession>A0A371IAQ3</accession>
<evidence type="ECO:0000256" key="5">
    <source>
        <dbReference type="ARBA" id="ARBA00023136"/>
    </source>
</evidence>
<sequence length="133" mass="15145">MVGDGLLIEEKKSLESSKQSIINKQLCNLTLLCYRTILPQILFAMFYFTTNYLGFTLMVLECVKLVTSIACLLGVGHYNGFMKNCTSPLVLSKFLLVHLHRMCGLSVGTHHDFFAARFFNFDIFFHSHNNIKA</sequence>
<evidence type="ECO:0000313" key="8">
    <source>
        <dbReference type="Proteomes" id="UP000257109"/>
    </source>
</evidence>
<evidence type="ECO:0000256" key="2">
    <source>
        <dbReference type="ARBA" id="ARBA00022448"/>
    </source>
</evidence>
<dbReference type="Proteomes" id="UP000257109">
    <property type="component" value="Unassembled WGS sequence"/>
</dbReference>
<keyword evidence="4 6" id="KW-1133">Transmembrane helix</keyword>
<dbReference type="OrthoDB" id="264392at2759"/>
<feature type="transmembrane region" description="Helical" evidence="6">
    <location>
        <begin position="54"/>
        <end position="75"/>
    </location>
</feature>
<reference evidence="7" key="1">
    <citation type="submission" date="2018-05" db="EMBL/GenBank/DDBJ databases">
        <title>Draft genome of Mucuna pruriens seed.</title>
        <authorList>
            <person name="Nnadi N.E."/>
            <person name="Vos R."/>
            <person name="Hasami M.H."/>
            <person name="Devisetty U.K."/>
            <person name="Aguiy J.C."/>
        </authorList>
    </citation>
    <scope>NUCLEOTIDE SEQUENCE [LARGE SCALE GENOMIC DNA]</scope>
    <source>
        <strain evidence="7">JCA_2017</strain>
    </source>
</reference>
<organism evidence="7 8">
    <name type="scientific">Mucuna pruriens</name>
    <name type="common">Velvet bean</name>
    <name type="synonym">Dolichos pruriens</name>
    <dbReference type="NCBI Taxonomy" id="157652"/>
    <lineage>
        <taxon>Eukaryota</taxon>
        <taxon>Viridiplantae</taxon>
        <taxon>Streptophyta</taxon>
        <taxon>Embryophyta</taxon>
        <taxon>Tracheophyta</taxon>
        <taxon>Spermatophyta</taxon>
        <taxon>Magnoliopsida</taxon>
        <taxon>eudicotyledons</taxon>
        <taxon>Gunneridae</taxon>
        <taxon>Pentapetalae</taxon>
        <taxon>rosids</taxon>
        <taxon>fabids</taxon>
        <taxon>Fabales</taxon>
        <taxon>Fabaceae</taxon>
        <taxon>Papilionoideae</taxon>
        <taxon>50 kb inversion clade</taxon>
        <taxon>NPAAA clade</taxon>
        <taxon>indigoferoid/millettioid clade</taxon>
        <taxon>Phaseoleae</taxon>
        <taxon>Mucuna</taxon>
    </lineage>
</organism>